<dbReference type="RefSeq" id="WP_305026049.1">
    <property type="nucleotide sequence ID" value="NZ_JAUQTB010000024.1"/>
</dbReference>
<evidence type="ECO:0000313" key="1">
    <source>
        <dbReference type="EMBL" id="MDO7908826.1"/>
    </source>
</evidence>
<name>A0ABT9CHR7_9BACL</name>
<organism evidence="1 2">
    <name type="scientific">Paenibacillus lacisoli</name>
    <dbReference type="NCBI Taxonomy" id="3064525"/>
    <lineage>
        <taxon>Bacteria</taxon>
        <taxon>Bacillati</taxon>
        <taxon>Bacillota</taxon>
        <taxon>Bacilli</taxon>
        <taxon>Bacillales</taxon>
        <taxon>Paenibacillaceae</taxon>
        <taxon>Paenibacillus</taxon>
    </lineage>
</organism>
<accession>A0ABT9CHR7</accession>
<gene>
    <name evidence="1" type="ORF">Q5741_20790</name>
</gene>
<evidence type="ECO:0008006" key="3">
    <source>
        <dbReference type="Google" id="ProtNLM"/>
    </source>
</evidence>
<proteinExistence type="predicted"/>
<reference evidence="1 2" key="1">
    <citation type="submission" date="2023-07" db="EMBL/GenBank/DDBJ databases">
        <title>Paenibacillus sp. JX-17 nov. isolated from soil.</title>
        <authorList>
            <person name="Wan Y."/>
            <person name="Liu B."/>
        </authorList>
    </citation>
    <scope>NUCLEOTIDE SEQUENCE [LARGE SCALE GENOMIC DNA]</scope>
    <source>
        <strain evidence="1 2">JX-17</strain>
    </source>
</reference>
<protein>
    <recommendedName>
        <fullName evidence="3">Group-specific protein</fullName>
    </recommendedName>
</protein>
<sequence>MKAPIIYAKNIIVGVIRHQTWHWYVTDKELWFLDLTKLEQAFLDKGYEVYGAGDYAERYDIAIINHETADLFLQAISDYEVSTEELREAVQQAVYEPDEEGVFGYSPALLIDFDNRTMLSYYPEPASFEHYVPDGWTGKYEDFTLRVPPEQQYWIVDGKDLFVE</sequence>
<dbReference type="Proteomes" id="UP001240171">
    <property type="component" value="Unassembled WGS sequence"/>
</dbReference>
<evidence type="ECO:0000313" key="2">
    <source>
        <dbReference type="Proteomes" id="UP001240171"/>
    </source>
</evidence>
<comment type="caution">
    <text evidence="1">The sequence shown here is derived from an EMBL/GenBank/DDBJ whole genome shotgun (WGS) entry which is preliminary data.</text>
</comment>
<dbReference type="EMBL" id="JAUQTB010000024">
    <property type="protein sequence ID" value="MDO7908826.1"/>
    <property type="molecule type" value="Genomic_DNA"/>
</dbReference>
<keyword evidence="2" id="KW-1185">Reference proteome</keyword>